<name>A0A8X6X0Z6_9ARAC</name>
<protein>
    <submittedName>
        <fullName evidence="1">Uncharacterized protein</fullName>
    </submittedName>
</protein>
<dbReference type="Proteomes" id="UP000886998">
    <property type="component" value="Unassembled WGS sequence"/>
</dbReference>
<organism evidence="1 2">
    <name type="scientific">Trichonephila inaurata madagascariensis</name>
    <dbReference type="NCBI Taxonomy" id="2747483"/>
    <lineage>
        <taxon>Eukaryota</taxon>
        <taxon>Metazoa</taxon>
        <taxon>Ecdysozoa</taxon>
        <taxon>Arthropoda</taxon>
        <taxon>Chelicerata</taxon>
        <taxon>Arachnida</taxon>
        <taxon>Araneae</taxon>
        <taxon>Araneomorphae</taxon>
        <taxon>Entelegynae</taxon>
        <taxon>Araneoidea</taxon>
        <taxon>Nephilidae</taxon>
        <taxon>Trichonephila</taxon>
        <taxon>Trichonephila inaurata</taxon>
    </lineage>
</organism>
<comment type="caution">
    <text evidence="1">The sequence shown here is derived from an EMBL/GenBank/DDBJ whole genome shotgun (WGS) entry which is preliminary data.</text>
</comment>
<keyword evidence="2" id="KW-1185">Reference proteome</keyword>
<dbReference type="OrthoDB" id="6435104at2759"/>
<proteinExistence type="predicted"/>
<gene>
    <name evidence="1" type="ORF">TNIN_369391</name>
</gene>
<evidence type="ECO:0000313" key="1">
    <source>
        <dbReference type="EMBL" id="GFY44305.1"/>
    </source>
</evidence>
<evidence type="ECO:0000313" key="2">
    <source>
        <dbReference type="Proteomes" id="UP000886998"/>
    </source>
</evidence>
<dbReference type="EMBL" id="BMAV01004180">
    <property type="protein sequence ID" value="GFY44305.1"/>
    <property type="molecule type" value="Genomic_DNA"/>
</dbReference>
<sequence>MLQEKWQKALATDTLSSYTHDYPTLSADVAEAIYPIYEDLNNVKLLERCASEFTQNNNESFFYRQLIWKISPCGSKVVKIAAYIAAGKFNEGTKSLLYFMRALRLSLGIAAHACVNKEDAERVMIDARAHGTMREGRMARRQHQLDLEATDTAECPSYGTGIDDTMQAEEKKI</sequence>
<accession>A0A8X6X0Z6</accession>
<dbReference type="AlphaFoldDB" id="A0A8X6X0Z6"/>
<reference evidence="1" key="1">
    <citation type="submission" date="2020-08" db="EMBL/GenBank/DDBJ databases">
        <title>Multicomponent nature underlies the extraordinary mechanical properties of spider dragline silk.</title>
        <authorList>
            <person name="Kono N."/>
            <person name="Nakamura H."/>
            <person name="Mori M."/>
            <person name="Yoshida Y."/>
            <person name="Ohtoshi R."/>
            <person name="Malay A.D."/>
            <person name="Moran D.A.P."/>
            <person name="Tomita M."/>
            <person name="Numata K."/>
            <person name="Arakawa K."/>
        </authorList>
    </citation>
    <scope>NUCLEOTIDE SEQUENCE</scope>
</reference>